<evidence type="ECO:0000313" key="4">
    <source>
        <dbReference type="Proteomes" id="UP000569092"/>
    </source>
</evidence>
<organism evidence="3 4">
    <name type="scientific">Tunturiibacter lichenicola</name>
    <dbReference type="NCBI Taxonomy" id="2051959"/>
    <lineage>
        <taxon>Bacteria</taxon>
        <taxon>Pseudomonadati</taxon>
        <taxon>Acidobacteriota</taxon>
        <taxon>Terriglobia</taxon>
        <taxon>Terriglobales</taxon>
        <taxon>Acidobacteriaceae</taxon>
        <taxon>Tunturiibacter</taxon>
    </lineage>
</organism>
<protein>
    <recommendedName>
        <fullName evidence="2">PilZ domain-containing protein</fullName>
    </recommendedName>
</protein>
<dbReference type="GO" id="GO:0035438">
    <property type="term" value="F:cyclic-di-GMP binding"/>
    <property type="evidence" value="ECO:0007669"/>
    <property type="project" value="InterPro"/>
</dbReference>
<dbReference type="EMBL" id="JACHDZ010000004">
    <property type="protein sequence ID" value="MBB5344611.1"/>
    <property type="molecule type" value="Genomic_DNA"/>
</dbReference>
<accession>A0A7W8N5J1</accession>
<dbReference type="Proteomes" id="UP000569092">
    <property type="component" value="Unassembled WGS sequence"/>
</dbReference>
<name>A0A7W8N5J1_9BACT</name>
<dbReference type="Pfam" id="PF07238">
    <property type="entry name" value="PilZ"/>
    <property type="match status" value="1"/>
</dbReference>
<feature type="domain" description="PilZ" evidence="2">
    <location>
        <begin position="40"/>
        <end position="137"/>
    </location>
</feature>
<evidence type="ECO:0000313" key="3">
    <source>
        <dbReference type="EMBL" id="MBB5344611.1"/>
    </source>
</evidence>
<dbReference type="AlphaFoldDB" id="A0A7W8N5J1"/>
<evidence type="ECO:0000256" key="1">
    <source>
        <dbReference type="SAM" id="MobiDB-lite"/>
    </source>
</evidence>
<reference evidence="3 4" key="1">
    <citation type="submission" date="2020-08" db="EMBL/GenBank/DDBJ databases">
        <title>Genomic Encyclopedia of Type Strains, Phase IV (KMG-V): Genome sequencing to study the core and pangenomes of soil and plant-associated prokaryotes.</title>
        <authorList>
            <person name="Whitman W."/>
        </authorList>
    </citation>
    <scope>NUCLEOTIDE SEQUENCE [LARGE SCALE GENOMIC DNA]</scope>
    <source>
        <strain evidence="3 4">M8US30</strain>
    </source>
</reference>
<dbReference type="Gene3D" id="2.40.10.220">
    <property type="entry name" value="predicted glycosyltransferase like domains"/>
    <property type="match status" value="1"/>
</dbReference>
<sequence length="144" mass="16420">MDKFEGQVESQFDGHAEQEEQQEQKDQKERRSVAVEGIVERREHTRYAVDAWAEVMVKDGTMLFRGRVLDVSQGGCYIETEARLRLTPGTPVEIIFRAHDRVLRCEGTSRMVRTRGAGFLFEMMSAKVRAELEGLIAELSGERA</sequence>
<dbReference type="InterPro" id="IPR009875">
    <property type="entry name" value="PilZ_domain"/>
</dbReference>
<comment type="caution">
    <text evidence="3">The sequence shown here is derived from an EMBL/GenBank/DDBJ whole genome shotgun (WGS) entry which is preliminary data.</text>
</comment>
<feature type="region of interest" description="Disordered" evidence="1">
    <location>
        <begin position="1"/>
        <end position="32"/>
    </location>
</feature>
<evidence type="ECO:0000259" key="2">
    <source>
        <dbReference type="Pfam" id="PF07238"/>
    </source>
</evidence>
<dbReference type="SUPFAM" id="SSF141371">
    <property type="entry name" value="PilZ domain-like"/>
    <property type="match status" value="1"/>
</dbReference>
<gene>
    <name evidence="3" type="ORF">HDF10_002597</name>
</gene>
<proteinExistence type="predicted"/>